<dbReference type="EMBL" id="HM072038">
    <property type="protein sequence ID" value="ADF59157.1"/>
    <property type="molecule type" value="Genomic_DNA"/>
</dbReference>
<dbReference type="SUPFAM" id="SSF54106">
    <property type="entry name" value="LysM domain"/>
    <property type="match status" value="1"/>
</dbReference>
<name>Q9ZXD7_BPPH1</name>
<dbReference type="Proteomes" id="UP000002667">
    <property type="component" value="Segment"/>
</dbReference>
<keyword evidence="8" id="KW-0961">Cell wall biogenesis/degradation</keyword>
<dbReference type="InterPro" id="IPR036779">
    <property type="entry name" value="LysM_dom_sf"/>
</dbReference>
<comment type="catalytic activity">
    <reaction evidence="1">
        <text>Hydrolyzes the link between N-acetylmuramoyl residues and L-amino acid residues in certain cell-wall glycopeptides.</text>
        <dbReference type="EC" id="3.5.1.28"/>
    </reaction>
</comment>
<dbReference type="EC" id="3.5.1.28" evidence="2"/>
<dbReference type="PANTHER" id="PTHR30417">
    <property type="entry name" value="N-ACETYLMURAMOYL-L-ALANINE AMIDASE AMID"/>
    <property type="match status" value="1"/>
</dbReference>
<dbReference type="GO" id="GO:0009254">
    <property type="term" value="P:peptidoglycan turnover"/>
    <property type="evidence" value="ECO:0007669"/>
    <property type="project" value="TreeGrafter"/>
</dbReference>
<dbReference type="RefSeq" id="NP_690779.1">
    <property type="nucleotide sequence ID" value="NC_004167.1"/>
</dbReference>
<keyword evidence="5" id="KW-0378">Hydrolase</keyword>
<dbReference type="SMART" id="SM00644">
    <property type="entry name" value="Ami_2"/>
    <property type="match status" value="1"/>
</dbReference>
<dbReference type="GO" id="GO:0042742">
    <property type="term" value="P:defense response to bacterium"/>
    <property type="evidence" value="ECO:0007669"/>
    <property type="project" value="UniProtKB-KW"/>
</dbReference>
<dbReference type="InterPro" id="IPR036505">
    <property type="entry name" value="Amidase/PGRP_sf"/>
</dbReference>
<evidence type="ECO:0000256" key="1">
    <source>
        <dbReference type="ARBA" id="ARBA00001561"/>
    </source>
</evidence>
<accession>Q9ZXD7</accession>
<keyword evidence="3" id="KW-0929">Antimicrobial</keyword>
<dbReference type="SUPFAM" id="SSF55846">
    <property type="entry name" value="N-acetylmuramoyl-L-alanine amidase-like"/>
    <property type="match status" value="1"/>
</dbReference>
<dbReference type="GO" id="GO:0008745">
    <property type="term" value="F:N-acetylmuramoyl-L-alanine amidase activity"/>
    <property type="evidence" value="ECO:0007669"/>
    <property type="project" value="UniProtKB-EC"/>
</dbReference>
<dbReference type="CDD" id="cd06583">
    <property type="entry name" value="PGRP"/>
    <property type="match status" value="1"/>
</dbReference>
<evidence type="ECO:0000313" key="13">
    <source>
        <dbReference type="Proteomes" id="UP000008338"/>
    </source>
</evidence>
<evidence type="ECO:0000256" key="4">
    <source>
        <dbReference type="ARBA" id="ARBA00022638"/>
    </source>
</evidence>
<dbReference type="SMART" id="SM00257">
    <property type="entry name" value="LysM"/>
    <property type="match status" value="1"/>
</dbReference>
<feature type="domain" description="LysM" evidence="9">
    <location>
        <begin position="168"/>
        <end position="212"/>
    </location>
</feature>
<dbReference type="GO" id="GO:0009253">
    <property type="term" value="P:peptidoglycan catabolic process"/>
    <property type="evidence" value="ECO:0007669"/>
    <property type="project" value="InterPro"/>
</dbReference>
<dbReference type="CDD" id="cd00118">
    <property type="entry name" value="LysM"/>
    <property type="match status" value="1"/>
</dbReference>
<reference evidence="11 13" key="1">
    <citation type="submission" date="1998-07" db="EMBL/GenBank/DDBJ databases">
        <title>Complete nucleotide sequence of Bacillus subtilis phage phi-105.</title>
        <authorList>
            <person name="Kobayashi K."/>
            <person name="Okamura K."/>
            <person name="Inoue T."/>
            <person name="Sato T."/>
            <person name="Kobayashi Y."/>
        </authorList>
    </citation>
    <scope>NUCLEOTIDE SEQUENCE</scope>
</reference>
<dbReference type="KEGG" id="vg:955224"/>
<evidence type="ECO:0000313" key="10">
    <source>
        <dbReference type="EMBL" id="ADF59157.1"/>
    </source>
</evidence>
<keyword evidence="4" id="KW-0081">Bacteriolytic enzyme</keyword>
<evidence type="ECO:0000259" key="9">
    <source>
        <dbReference type="PROSITE" id="PS51782"/>
    </source>
</evidence>
<keyword evidence="7" id="KW-0178">Competence</keyword>
<evidence type="ECO:0000256" key="6">
    <source>
        <dbReference type="ARBA" id="ARBA00022969"/>
    </source>
</evidence>
<dbReference type="InterPro" id="IPR018392">
    <property type="entry name" value="LysM"/>
</dbReference>
<organism evidence="11 13">
    <name type="scientific">Bacillus phage phi105</name>
    <name type="common">Bacteriophage phi-105</name>
    <dbReference type="NCBI Taxonomy" id="10717"/>
    <lineage>
        <taxon>Viruses</taxon>
        <taxon>Duplodnaviria</taxon>
        <taxon>Heunggongvirae</taxon>
        <taxon>Uroviricota</taxon>
        <taxon>Caudoviricetes</taxon>
        <taxon>Spizizenvirus</taxon>
        <taxon>Spizizenvirus sv105</taxon>
    </lineage>
</organism>
<evidence type="ECO:0000256" key="3">
    <source>
        <dbReference type="ARBA" id="ARBA00022529"/>
    </source>
</evidence>
<dbReference type="GO" id="GO:0030435">
    <property type="term" value="P:sporulation resulting in formation of a cellular spore"/>
    <property type="evidence" value="ECO:0007669"/>
    <property type="project" value="UniProtKB-KW"/>
</dbReference>
<evidence type="ECO:0000256" key="5">
    <source>
        <dbReference type="ARBA" id="ARBA00022801"/>
    </source>
</evidence>
<dbReference type="GO" id="GO:0071555">
    <property type="term" value="P:cell wall organization"/>
    <property type="evidence" value="ECO:0007669"/>
    <property type="project" value="UniProtKB-KW"/>
</dbReference>
<organismHost>
    <name type="scientific">Bacillus subtilis</name>
    <dbReference type="NCBI Taxonomy" id="1423"/>
</organismHost>
<dbReference type="EMBL" id="AB016282">
    <property type="protein sequence ID" value="BAA36652.1"/>
    <property type="molecule type" value="Genomic_DNA"/>
</dbReference>
<keyword evidence="12" id="KW-1185">Reference proteome</keyword>
<proteinExistence type="predicted"/>
<dbReference type="CAZy" id="CBM50">
    <property type="family name" value="Carbohydrate-Binding Module Family 50"/>
</dbReference>
<evidence type="ECO:0000313" key="12">
    <source>
        <dbReference type="Proteomes" id="UP000002667"/>
    </source>
</evidence>
<dbReference type="Proteomes" id="UP000008338">
    <property type="component" value="Segment"/>
</dbReference>
<dbReference type="Gene3D" id="3.40.80.10">
    <property type="entry name" value="Peptidoglycan recognition protein-like"/>
    <property type="match status" value="1"/>
</dbReference>
<reference evidence="10 12" key="2">
    <citation type="journal article" date="2013" name="Genome Announc.">
        <title>Complete Genome Sequence of Bacillus subtilis Phage phi105.</title>
        <authorList>
            <person name="Zeigler D.R."/>
        </authorList>
    </citation>
    <scope>NUCLEOTIDE SEQUENCE [LARGE SCALE GENOMIC DNA]</scope>
</reference>
<dbReference type="Pfam" id="PF01476">
    <property type="entry name" value="LysM"/>
    <property type="match status" value="1"/>
</dbReference>
<evidence type="ECO:0000256" key="8">
    <source>
        <dbReference type="ARBA" id="ARBA00023316"/>
    </source>
</evidence>
<dbReference type="PIR" id="T13535">
    <property type="entry name" value="T13535"/>
</dbReference>
<gene>
    <name evidence="10" type="ORF">PHI105_00120</name>
</gene>
<evidence type="ECO:0000256" key="2">
    <source>
        <dbReference type="ARBA" id="ARBA00011901"/>
    </source>
</evidence>
<keyword evidence="6" id="KW-0749">Sporulation</keyword>
<dbReference type="Pfam" id="PF01510">
    <property type="entry name" value="Amidase_2"/>
    <property type="match status" value="1"/>
</dbReference>
<dbReference type="OrthoDB" id="7196at10239"/>
<sequence>MVKITKDFIPVGHSNRPGYTMDPAYITVHNTANTARGASAAMHARYEKNPETPTSWHFTVDDKEIYQHLPLNENGWHAGDGNRGTGNRKSIGIEICENSDGDFEKAVANAQWLIKKLMKEQGISLANVVPHKHWSGKQCPRKLLDRWDSFKAGISGASSSSPETKPGATYTVKKGDTLSEIAVKTGVSMAKLQAYNGIKNANKITVGQVLKLTGAAGSSKPSSSGKKYVYLPASADSWRIYPTNKAPVKGNEINYLRPKKFGGLKYEILANPQTDVYTIKTDQFGKVNIYAAKSTGATVK</sequence>
<dbReference type="GO" id="GO:0030420">
    <property type="term" value="P:establishment of competence for transformation"/>
    <property type="evidence" value="ECO:0007669"/>
    <property type="project" value="UniProtKB-KW"/>
</dbReference>
<dbReference type="GO" id="GO:0001897">
    <property type="term" value="P:symbiont-mediated cytolysis of host cell"/>
    <property type="evidence" value="ECO:0007669"/>
    <property type="project" value="UniProtKB-ARBA"/>
</dbReference>
<dbReference type="InterPro" id="IPR002502">
    <property type="entry name" value="Amidase_domain"/>
</dbReference>
<evidence type="ECO:0000256" key="7">
    <source>
        <dbReference type="ARBA" id="ARBA00023287"/>
    </source>
</evidence>
<dbReference type="Gene3D" id="3.10.350.10">
    <property type="entry name" value="LysM domain"/>
    <property type="match status" value="1"/>
</dbReference>
<dbReference type="InterPro" id="IPR051206">
    <property type="entry name" value="NAMLAA_amidase_2"/>
</dbReference>
<evidence type="ECO:0000313" key="11">
    <source>
        <dbReference type="EMBL" id="BAA36652.1"/>
    </source>
</evidence>
<dbReference type="PANTHER" id="PTHR30417:SF11">
    <property type="entry name" value="N-ACETYLMURAMOYL-L-ALANINE AMIDASE XLYA"/>
    <property type="match status" value="1"/>
</dbReference>
<protein>
    <recommendedName>
        <fullName evidence="2">N-acetylmuramoyl-L-alanine amidase</fullName>
        <ecNumber evidence="2">3.5.1.28</ecNumber>
    </recommendedName>
</protein>
<dbReference type="PROSITE" id="PS51782">
    <property type="entry name" value="LYSM"/>
    <property type="match status" value="1"/>
</dbReference>